<evidence type="ECO:0000256" key="2">
    <source>
        <dbReference type="ARBA" id="ARBA00023242"/>
    </source>
</evidence>
<dbReference type="Pfam" id="PF09739">
    <property type="entry name" value="MCM_bind"/>
    <property type="match status" value="1"/>
</dbReference>
<proteinExistence type="predicted"/>
<feature type="region of interest" description="Disordered" evidence="3">
    <location>
        <begin position="162"/>
        <end position="203"/>
    </location>
</feature>
<dbReference type="AlphaFoldDB" id="A0A7S4CQY5"/>
<evidence type="ECO:0000256" key="3">
    <source>
        <dbReference type="SAM" id="MobiDB-lite"/>
    </source>
</evidence>
<dbReference type="GO" id="GO:0003682">
    <property type="term" value="F:chromatin binding"/>
    <property type="evidence" value="ECO:0007669"/>
    <property type="project" value="TreeGrafter"/>
</dbReference>
<accession>A0A7S4CQY5</accession>
<dbReference type="PANTHER" id="PTHR13489:SF0">
    <property type="entry name" value="MINI-CHROMOSOME MAINTENANCE COMPLEX-BINDING PROTEIN"/>
    <property type="match status" value="1"/>
</dbReference>
<dbReference type="InterPro" id="IPR019140">
    <property type="entry name" value="MCM_complex-bd"/>
</dbReference>
<evidence type="ECO:0000256" key="1">
    <source>
        <dbReference type="ARBA" id="ARBA00004123"/>
    </source>
</evidence>
<feature type="compositionally biased region" description="Polar residues" evidence="3">
    <location>
        <begin position="189"/>
        <end position="203"/>
    </location>
</feature>
<dbReference type="PANTHER" id="PTHR13489">
    <property type="entry name" value="MINI-CHROMOSOME MAINTENANCE COMPLEX-BINDING PROTEIN"/>
    <property type="match status" value="1"/>
</dbReference>
<comment type="subcellular location">
    <subcellularLocation>
        <location evidence="1">Nucleus</location>
    </subcellularLocation>
</comment>
<evidence type="ECO:0000313" key="4">
    <source>
        <dbReference type="EMBL" id="CAE0803781.1"/>
    </source>
</evidence>
<gene>
    <name evidence="4" type="ORF">EGYM00163_LOCUS14905</name>
</gene>
<reference evidence="4" key="1">
    <citation type="submission" date="2021-01" db="EMBL/GenBank/DDBJ databases">
        <authorList>
            <person name="Corre E."/>
            <person name="Pelletier E."/>
            <person name="Niang G."/>
            <person name="Scheremetjew M."/>
            <person name="Finn R."/>
            <person name="Kale V."/>
            <person name="Holt S."/>
            <person name="Cochrane G."/>
            <person name="Meng A."/>
            <person name="Brown T."/>
            <person name="Cohen L."/>
        </authorList>
    </citation>
    <scope>NUCLEOTIDE SEQUENCE</scope>
    <source>
        <strain evidence="4">CCMP1594</strain>
    </source>
</reference>
<evidence type="ECO:0008006" key="5">
    <source>
        <dbReference type="Google" id="ProtNLM"/>
    </source>
</evidence>
<organism evidence="4">
    <name type="scientific">Eutreptiella gymnastica</name>
    <dbReference type="NCBI Taxonomy" id="73025"/>
    <lineage>
        <taxon>Eukaryota</taxon>
        <taxon>Discoba</taxon>
        <taxon>Euglenozoa</taxon>
        <taxon>Euglenida</taxon>
        <taxon>Spirocuta</taxon>
        <taxon>Euglenophyceae</taxon>
        <taxon>Eutreptiales</taxon>
        <taxon>Eutreptiaceae</taxon>
        <taxon>Eutreptiella</taxon>
    </lineage>
</organism>
<dbReference type="GO" id="GO:0006261">
    <property type="term" value="P:DNA-templated DNA replication"/>
    <property type="evidence" value="ECO:0007669"/>
    <property type="project" value="TreeGrafter"/>
</dbReference>
<sequence>MENVIQDPFAVLTRLFFEHHTGQLMSTIGKVEEAFKRLLQDSGQVSTVPLLSASNAASLAPWSLVRCCGMIQDMSTDTELCQVYVNSQQSCNTLYREDFADLFVGELDEEAGYAERCKFHCITVPGLSSWVTETLRQSREDDASCSDAMQCSEPNVVMKKRAAFDDGADGPSKRSRTSTMGTPDVPATDSDSAAHSAMNGHTSQQPGIDCVVKMYRVGDDLPSLNQVVEFVGILQPHSLASEEMAQPMSDDDDLDGFLNHQQFARVAGSVHCVLHAIQFTDCRSTVCRSPSAFELTEALALRASLHDFLSDLLGGDRLAANYMMLHMFSGVCERRNGTLVMGNFPMNFMGPSAGKAFAAVQKAWDLLLEKQSTVALDFTSLQARSLLPTKNHVQDCLMGAPLQLAGRTFLTIDETVLTEGQLNQQGIENLSQLQNILESQKVKYDFHYHHLDVDTDYPSIVFSNSKSLFNAYCCGVPLSPDAGDHDVHVLCSKAQEDPKLLGRWRRLLLQAQPRPYTITDQIKDAVEQDIEREMATRPQRFNKSSVVQHNTLHTWFTVARLLSLSKGESELSFETWQSMKVLEDERHQRLASFGAHQGK</sequence>
<dbReference type="GO" id="GO:0005634">
    <property type="term" value="C:nucleus"/>
    <property type="evidence" value="ECO:0007669"/>
    <property type="project" value="UniProtKB-SubCell"/>
</dbReference>
<dbReference type="EMBL" id="HBJA01043351">
    <property type="protein sequence ID" value="CAE0803781.1"/>
    <property type="molecule type" value="Transcribed_RNA"/>
</dbReference>
<keyword evidence="2" id="KW-0539">Nucleus</keyword>
<protein>
    <recommendedName>
        <fullName evidence="5">Mini-chromosome maintenance complex-binding protein</fullName>
    </recommendedName>
</protein>
<name>A0A7S4CQY5_9EUGL</name>